<dbReference type="PANTHER" id="PTHR30483">
    <property type="entry name" value="LEUCINE-SPECIFIC-BINDING PROTEIN"/>
    <property type="match status" value="1"/>
</dbReference>
<dbReference type="GO" id="GO:0006865">
    <property type="term" value="P:amino acid transport"/>
    <property type="evidence" value="ECO:0007669"/>
    <property type="project" value="UniProtKB-KW"/>
</dbReference>
<evidence type="ECO:0000259" key="5">
    <source>
        <dbReference type="Pfam" id="PF13458"/>
    </source>
</evidence>
<dbReference type="Proteomes" id="UP000811899">
    <property type="component" value="Unassembled WGS sequence"/>
</dbReference>
<dbReference type="RefSeq" id="WP_214172147.1">
    <property type="nucleotide sequence ID" value="NZ_JAHCVJ010000005.1"/>
</dbReference>
<evidence type="ECO:0000313" key="7">
    <source>
        <dbReference type="Proteomes" id="UP000811899"/>
    </source>
</evidence>
<feature type="domain" description="Leucine-binding protein" evidence="5">
    <location>
        <begin position="23"/>
        <end position="359"/>
    </location>
</feature>
<comment type="similarity">
    <text evidence="1">Belongs to the leucine-binding protein family.</text>
</comment>
<organism evidence="6 7">
    <name type="scientific">Geoanaerobacter pelophilus</name>
    <dbReference type="NCBI Taxonomy" id="60036"/>
    <lineage>
        <taxon>Bacteria</taxon>
        <taxon>Pseudomonadati</taxon>
        <taxon>Thermodesulfobacteriota</taxon>
        <taxon>Desulfuromonadia</taxon>
        <taxon>Geobacterales</taxon>
        <taxon>Geobacteraceae</taxon>
        <taxon>Geoanaerobacter</taxon>
    </lineage>
</organism>
<dbReference type="InterPro" id="IPR028082">
    <property type="entry name" value="Peripla_BP_I"/>
</dbReference>
<keyword evidence="7" id="KW-1185">Reference proteome</keyword>
<evidence type="ECO:0000256" key="3">
    <source>
        <dbReference type="ARBA" id="ARBA00022729"/>
    </source>
</evidence>
<dbReference type="InterPro" id="IPR051010">
    <property type="entry name" value="BCAA_transport"/>
</dbReference>
<evidence type="ECO:0000256" key="2">
    <source>
        <dbReference type="ARBA" id="ARBA00022448"/>
    </source>
</evidence>
<dbReference type="Pfam" id="PF13458">
    <property type="entry name" value="Peripla_BP_6"/>
    <property type="match status" value="1"/>
</dbReference>
<keyword evidence="4" id="KW-0029">Amino-acid transport</keyword>
<reference evidence="6 7" key="1">
    <citation type="submission" date="2021-05" db="EMBL/GenBank/DDBJ databases">
        <title>The draft genome of Geobacter pelophilus DSM 12255.</title>
        <authorList>
            <person name="Xu Z."/>
            <person name="Masuda Y."/>
            <person name="Itoh H."/>
            <person name="Senoo K."/>
        </authorList>
    </citation>
    <scope>NUCLEOTIDE SEQUENCE [LARGE SCALE GENOMIC DNA]</scope>
    <source>
        <strain evidence="6 7">DSM 12255</strain>
    </source>
</reference>
<evidence type="ECO:0000256" key="4">
    <source>
        <dbReference type="ARBA" id="ARBA00022970"/>
    </source>
</evidence>
<protein>
    <submittedName>
        <fullName evidence="6">ABC transporter substrate-binding protein</fullName>
    </submittedName>
</protein>
<proteinExistence type="inferred from homology"/>
<keyword evidence="2" id="KW-0813">Transport</keyword>
<name>A0AAW4L3C4_9BACT</name>
<comment type="caution">
    <text evidence="6">The sequence shown here is derived from an EMBL/GenBank/DDBJ whole genome shotgun (WGS) entry which is preliminary data.</text>
</comment>
<dbReference type="PANTHER" id="PTHR30483:SF6">
    <property type="entry name" value="PERIPLASMIC BINDING PROTEIN OF ABC TRANSPORTER FOR NATURAL AMINO ACIDS"/>
    <property type="match status" value="1"/>
</dbReference>
<dbReference type="PROSITE" id="PS51257">
    <property type="entry name" value="PROKAR_LIPOPROTEIN"/>
    <property type="match status" value="1"/>
</dbReference>
<evidence type="ECO:0000256" key="1">
    <source>
        <dbReference type="ARBA" id="ARBA00010062"/>
    </source>
</evidence>
<accession>A0AAW4L3C4</accession>
<dbReference type="PRINTS" id="PR00337">
    <property type="entry name" value="LEUILEVALBP"/>
</dbReference>
<keyword evidence="3" id="KW-0732">Signal</keyword>
<evidence type="ECO:0000313" key="6">
    <source>
        <dbReference type="EMBL" id="MBT0665383.1"/>
    </source>
</evidence>
<dbReference type="AlphaFoldDB" id="A0AAW4L3C4"/>
<gene>
    <name evidence="6" type="ORF">KI809_13835</name>
</gene>
<dbReference type="EMBL" id="JAHCVJ010000005">
    <property type="protein sequence ID" value="MBT0665383.1"/>
    <property type="molecule type" value="Genomic_DNA"/>
</dbReference>
<dbReference type="InterPro" id="IPR028081">
    <property type="entry name" value="Leu-bd"/>
</dbReference>
<dbReference type="SUPFAM" id="SSF53822">
    <property type="entry name" value="Periplasmic binding protein-like I"/>
    <property type="match status" value="1"/>
</dbReference>
<dbReference type="InterPro" id="IPR000709">
    <property type="entry name" value="Leu_Ile_Val-bd"/>
</dbReference>
<dbReference type="Gene3D" id="3.40.50.2300">
    <property type="match status" value="2"/>
</dbReference>
<sequence length="367" mass="40226">MYKLSFLLTGLSLLLIACSPKEPVRIGYIGSITGKNSDLGVAARDAAILAVESVNTSGGINGRKIELIDKDDAQNPDTAARVAQELIGSKVVAIVGPLASSMTKASLPVINNAKVVMISPTASSNELSGRDDFFFRVMEPNTLFAKHQAETCRKLKIKRVAAIYDIQNKTYTVEMFNTFKDEFVRQGGIVASEIRFDSQSSPSFSRLVAQLDLKSAGAVMVLANTIDSLNIAQQIRKVNPEITILSGACGIAQRDLLEQAGKSIDNIIFTLPVNSRSETAAYRQFSADFKNRFHYEPTFAATLAYDAMQLIFTALRKNPDSARLRDTIKGIESFTGLQGEVKLDRYGDPSRNLFVTRYLKGHEEVIK</sequence>